<proteinExistence type="predicted"/>
<reference evidence="2" key="1">
    <citation type="submission" date="2022-10" db="EMBL/GenBank/DDBJ databases">
        <title>Description of Fervidibacillus gen. nov. in the family Fervidibacillaceae fam. nov. with two species, Fervidibacillus albus sp. nov., and Fervidibacillus halotolerans sp. nov., isolated from tidal flat sediments.</title>
        <authorList>
            <person name="Kwon K.K."/>
            <person name="Yang S.-H."/>
        </authorList>
    </citation>
    <scope>NUCLEOTIDE SEQUENCE</scope>
    <source>
        <strain evidence="2">JCM 19140</strain>
    </source>
</reference>
<dbReference type="PANTHER" id="PTHR43415">
    <property type="entry name" value="SPERMIDINE N(1)-ACETYLTRANSFERASE"/>
    <property type="match status" value="1"/>
</dbReference>
<dbReference type="EMBL" id="JAOUSF010000005">
    <property type="protein sequence ID" value="MCU9614799.1"/>
    <property type="molecule type" value="Genomic_DNA"/>
</dbReference>
<dbReference type="InterPro" id="IPR000182">
    <property type="entry name" value="GNAT_dom"/>
</dbReference>
<dbReference type="InterPro" id="IPR016181">
    <property type="entry name" value="Acyl_CoA_acyltransferase"/>
</dbReference>
<name>A0AAE3LRL6_9BACI</name>
<comment type="caution">
    <text evidence="2">The sequence shown here is derived from an EMBL/GenBank/DDBJ whole genome shotgun (WGS) entry which is preliminary data.</text>
</comment>
<keyword evidence="3" id="KW-1185">Reference proteome</keyword>
<dbReference type="Gene3D" id="3.40.630.30">
    <property type="match status" value="1"/>
</dbReference>
<dbReference type="Pfam" id="PF00583">
    <property type="entry name" value="Acetyltransf_1"/>
    <property type="match status" value="1"/>
</dbReference>
<dbReference type="AlphaFoldDB" id="A0AAE3LRL6"/>
<accession>A0AAE3LRL6</accession>
<evidence type="ECO:0000259" key="1">
    <source>
        <dbReference type="PROSITE" id="PS51186"/>
    </source>
</evidence>
<dbReference type="GO" id="GO:0016747">
    <property type="term" value="F:acyltransferase activity, transferring groups other than amino-acyl groups"/>
    <property type="evidence" value="ECO:0007669"/>
    <property type="project" value="InterPro"/>
</dbReference>
<gene>
    <name evidence="2" type="ORF">OEV98_14745</name>
</gene>
<feature type="domain" description="N-acetyltransferase" evidence="1">
    <location>
        <begin position="6"/>
        <end position="172"/>
    </location>
</feature>
<sequence>MEKSSIIIREATIVDAEQILTHTRTVLEENPQFMATTLEEFTTNAAEERRWIAMHQHTGLLLVAELDQQVIGILSFQRSSRIRYKHQGIFGISIQEKYTNGGVGSSLLTKLFQWAAENPSLEKISLEVFSNNNRAIHLYKKFGFIEEGRKIKHAKLGPNQYVDVITMGKFFEGKVF</sequence>
<organism evidence="2 3">
    <name type="scientific">Perspicuibacillus lycopersici</name>
    <dbReference type="NCBI Taxonomy" id="1325689"/>
    <lineage>
        <taxon>Bacteria</taxon>
        <taxon>Bacillati</taxon>
        <taxon>Bacillota</taxon>
        <taxon>Bacilli</taxon>
        <taxon>Bacillales</taxon>
        <taxon>Bacillaceae</taxon>
        <taxon>Perspicuibacillus</taxon>
    </lineage>
</organism>
<dbReference type="CDD" id="cd04301">
    <property type="entry name" value="NAT_SF"/>
    <property type="match status" value="1"/>
</dbReference>
<evidence type="ECO:0000313" key="3">
    <source>
        <dbReference type="Proteomes" id="UP001209318"/>
    </source>
</evidence>
<dbReference type="Proteomes" id="UP001209318">
    <property type="component" value="Unassembled WGS sequence"/>
</dbReference>
<evidence type="ECO:0000313" key="2">
    <source>
        <dbReference type="EMBL" id="MCU9614799.1"/>
    </source>
</evidence>
<protein>
    <submittedName>
        <fullName evidence="2">GNAT family N-acetyltransferase</fullName>
    </submittedName>
</protein>
<dbReference type="RefSeq" id="WP_263074120.1">
    <property type="nucleotide sequence ID" value="NZ_JAOUSF010000005.1"/>
</dbReference>
<dbReference type="PANTHER" id="PTHR43415:SF3">
    <property type="entry name" value="GNAT-FAMILY ACETYLTRANSFERASE"/>
    <property type="match status" value="1"/>
</dbReference>
<dbReference type="PROSITE" id="PS51186">
    <property type="entry name" value="GNAT"/>
    <property type="match status" value="1"/>
</dbReference>
<dbReference type="SUPFAM" id="SSF55729">
    <property type="entry name" value="Acyl-CoA N-acyltransferases (Nat)"/>
    <property type="match status" value="1"/>
</dbReference>